<dbReference type="Gene3D" id="3.20.20.70">
    <property type="entry name" value="Aldolase class I"/>
    <property type="match status" value="1"/>
</dbReference>
<accession>A0ABV7MHB8</accession>
<keyword evidence="4" id="KW-0862">Zinc</keyword>
<reference evidence="6" key="1">
    <citation type="journal article" date="2019" name="Int. J. Syst. Evol. Microbiol.">
        <title>The Global Catalogue of Microorganisms (GCM) 10K type strain sequencing project: providing services to taxonomists for standard genome sequencing and annotation.</title>
        <authorList>
            <consortium name="The Broad Institute Genomics Platform"/>
            <consortium name="The Broad Institute Genome Sequencing Center for Infectious Disease"/>
            <person name="Wu L."/>
            <person name="Ma J."/>
        </authorList>
    </citation>
    <scope>NUCLEOTIDE SEQUENCE [LARGE SCALE GENOMIC DNA]</scope>
    <source>
        <strain evidence="6">ICMP 19515</strain>
    </source>
</reference>
<dbReference type="EMBL" id="JBHRVD010000001">
    <property type="protein sequence ID" value="MFC3320539.1"/>
    <property type="molecule type" value="Genomic_DNA"/>
</dbReference>
<dbReference type="Proteomes" id="UP001595648">
    <property type="component" value="Unassembled WGS sequence"/>
</dbReference>
<dbReference type="InterPro" id="IPR013785">
    <property type="entry name" value="Aldolase_TIM"/>
</dbReference>
<evidence type="ECO:0000256" key="2">
    <source>
        <dbReference type="ARBA" id="ARBA00022679"/>
    </source>
</evidence>
<organism evidence="5 6">
    <name type="scientific">Mesorhizobium cantuariense</name>
    <dbReference type="NCBI Taxonomy" id="1300275"/>
    <lineage>
        <taxon>Bacteria</taxon>
        <taxon>Pseudomonadati</taxon>
        <taxon>Pseudomonadota</taxon>
        <taxon>Alphaproteobacteria</taxon>
        <taxon>Hyphomicrobiales</taxon>
        <taxon>Phyllobacteriaceae</taxon>
        <taxon>Mesorhizobium</taxon>
    </lineage>
</organism>
<dbReference type="PANTHER" id="PTHR37418">
    <property type="entry name" value="3-KETO-5-AMINOHEXANOATE CLEAVAGE ENZYME-RELATED"/>
    <property type="match status" value="1"/>
</dbReference>
<comment type="cofactor">
    <cofactor evidence="1">
        <name>Zn(2+)</name>
        <dbReference type="ChEBI" id="CHEBI:29105"/>
    </cofactor>
</comment>
<name>A0ABV7MHB8_9HYPH</name>
<dbReference type="RefSeq" id="WP_378976596.1">
    <property type="nucleotide sequence ID" value="NZ_JBHRVD010000001.1"/>
</dbReference>
<comment type="caution">
    <text evidence="5">The sequence shown here is derived from an EMBL/GenBank/DDBJ whole genome shotgun (WGS) entry which is preliminary data.</text>
</comment>
<dbReference type="Pfam" id="PF05853">
    <property type="entry name" value="BKACE"/>
    <property type="match status" value="1"/>
</dbReference>
<keyword evidence="3" id="KW-0479">Metal-binding</keyword>
<dbReference type="InterPro" id="IPR008567">
    <property type="entry name" value="BKACE"/>
</dbReference>
<evidence type="ECO:0000256" key="1">
    <source>
        <dbReference type="ARBA" id="ARBA00001947"/>
    </source>
</evidence>
<evidence type="ECO:0000313" key="5">
    <source>
        <dbReference type="EMBL" id="MFC3320539.1"/>
    </source>
</evidence>
<evidence type="ECO:0000256" key="3">
    <source>
        <dbReference type="ARBA" id="ARBA00022723"/>
    </source>
</evidence>
<evidence type="ECO:0000256" key="4">
    <source>
        <dbReference type="ARBA" id="ARBA00022833"/>
    </source>
</evidence>
<proteinExistence type="predicted"/>
<sequence>MSAGRKVIITCAVTGAAHTPTMSPYLPITPQQVAEEAIGAAEAGAAIVHFHARNPEDGRPTPDPDVYAPAIDRVRRESNVIVNITTSGGPKATVEDRIAAALRFKPEMASLNMGSISPYGRQRILEKFEHWQHAWEQELFVAAPSRVYPNTEDIITRTIKEVGSGGTRFECECYDVGHLYNVAYFADIGLLTPPFIIQTVFGFSGGIGLDADNMTHMRNVADRLFGSDYHWSVLAPGKHQFRLCTMGATMGSNVRVGMEDNLYLEKGRLARSNAEQVARMRSILTLLSFDVATPDEAREMLGLKGQGRADG</sequence>
<keyword evidence="2" id="KW-0808">Transferase</keyword>
<keyword evidence="6" id="KW-1185">Reference proteome</keyword>
<protein>
    <submittedName>
        <fullName evidence="5">3-keto-5-aminohexanoate cleavage protein</fullName>
    </submittedName>
</protein>
<evidence type="ECO:0000313" key="6">
    <source>
        <dbReference type="Proteomes" id="UP001595648"/>
    </source>
</evidence>
<gene>
    <name evidence="5" type="ORF">ACFOJ9_01490</name>
</gene>
<dbReference type="PANTHER" id="PTHR37418:SF2">
    <property type="entry name" value="3-KETO-5-AMINOHEXANOATE CLEAVAGE ENZYME"/>
    <property type="match status" value="1"/>
</dbReference>